<evidence type="ECO:0000313" key="1">
    <source>
        <dbReference type="EMBL" id="KAK4420165.1"/>
    </source>
</evidence>
<name>A0AAE1XY17_9LAMI</name>
<protein>
    <recommendedName>
        <fullName evidence="3">Reverse transcriptase zinc-binding domain-containing protein</fullName>
    </recommendedName>
</protein>
<reference evidence="1" key="1">
    <citation type="submission" date="2020-06" db="EMBL/GenBank/DDBJ databases">
        <authorList>
            <person name="Li T."/>
            <person name="Hu X."/>
            <person name="Zhang T."/>
            <person name="Song X."/>
            <person name="Zhang H."/>
            <person name="Dai N."/>
            <person name="Sheng W."/>
            <person name="Hou X."/>
            <person name="Wei L."/>
        </authorList>
    </citation>
    <scope>NUCLEOTIDE SEQUENCE</scope>
    <source>
        <strain evidence="1">3651</strain>
        <tissue evidence="1">Leaf</tissue>
    </source>
</reference>
<evidence type="ECO:0000313" key="2">
    <source>
        <dbReference type="Proteomes" id="UP001293254"/>
    </source>
</evidence>
<proteinExistence type="predicted"/>
<comment type="caution">
    <text evidence="1">The sequence shown here is derived from an EMBL/GenBank/DDBJ whole genome shotgun (WGS) entry which is preliminary data.</text>
</comment>
<sequence length="183" mass="20947">MRPNARVAKLVDKDHSCRNQELIDKIFDLWNLLLIKSIPLVRHGTCDTMVWNYTSTGYFSMHSAYYVYLLRSCGEFQTESSSEHPSSWSFIWQRKIPPKVQTLNWTICMEVVPVACNLIVDVCPFCQVGGEIVDHHISSLYAHLHTRYGLSRISYGLLYVCSLHLQNFGSAACLGIWRKNSSA</sequence>
<gene>
    <name evidence="1" type="ORF">Salat_2429400</name>
</gene>
<dbReference type="AlphaFoldDB" id="A0AAE1XY17"/>
<dbReference type="EMBL" id="JACGWO010000009">
    <property type="protein sequence ID" value="KAK4420165.1"/>
    <property type="molecule type" value="Genomic_DNA"/>
</dbReference>
<dbReference type="Proteomes" id="UP001293254">
    <property type="component" value="Unassembled WGS sequence"/>
</dbReference>
<reference evidence="1" key="2">
    <citation type="journal article" date="2024" name="Plant">
        <title>Genomic evolution and insights into agronomic trait innovations of Sesamum species.</title>
        <authorList>
            <person name="Miao H."/>
            <person name="Wang L."/>
            <person name="Qu L."/>
            <person name="Liu H."/>
            <person name="Sun Y."/>
            <person name="Le M."/>
            <person name="Wang Q."/>
            <person name="Wei S."/>
            <person name="Zheng Y."/>
            <person name="Lin W."/>
            <person name="Duan Y."/>
            <person name="Cao H."/>
            <person name="Xiong S."/>
            <person name="Wang X."/>
            <person name="Wei L."/>
            <person name="Li C."/>
            <person name="Ma Q."/>
            <person name="Ju M."/>
            <person name="Zhao R."/>
            <person name="Li G."/>
            <person name="Mu C."/>
            <person name="Tian Q."/>
            <person name="Mei H."/>
            <person name="Zhang T."/>
            <person name="Gao T."/>
            <person name="Zhang H."/>
        </authorList>
    </citation>
    <scope>NUCLEOTIDE SEQUENCE</scope>
    <source>
        <strain evidence="1">3651</strain>
    </source>
</reference>
<organism evidence="1 2">
    <name type="scientific">Sesamum alatum</name>
    <dbReference type="NCBI Taxonomy" id="300844"/>
    <lineage>
        <taxon>Eukaryota</taxon>
        <taxon>Viridiplantae</taxon>
        <taxon>Streptophyta</taxon>
        <taxon>Embryophyta</taxon>
        <taxon>Tracheophyta</taxon>
        <taxon>Spermatophyta</taxon>
        <taxon>Magnoliopsida</taxon>
        <taxon>eudicotyledons</taxon>
        <taxon>Gunneridae</taxon>
        <taxon>Pentapetalae</taxon>
        <taxon>asterids</taxon>
        <taxon>lamiids</taxon>
        <taxon>Lamiales</taxon>
        <taxon>Pedaliaceae</taxon>
        <taxon>Sesamum</taxon>
    </lineage>
</organism>
<evidence type="ECO:0008006" key="3">
    <source>
        <dbReference type="Google" id="ProtNLM"/>
    </source>
</evidence>
<accession>A0AAE1XY17</accession>
<keyword evidence="2" id="KW-1185">Reference proteome</keyword>